<feature type="transmembrane region" description="Helical" evidence="6">
    <location>
        <begin position="289"/>
        <end position="312"/>
    </location>
</feature>
<dbReference type="InterPro" id="IPR019734">
    <property type="entry name" value="TPR_rpt"/>
</dbReference>
<feature type="domain" description="O-antigen ligase-related" evidence="7">
    <location>
        <begin position="154"/>
        <end position="304"/>
    </location>
</feature>
<sequence>MVFFSFSKLDVSLFLLVGYIILNRYVIQTYFGFSIRYLELVGLSFLYVILRNISLANSLWLLLTIVISGIFQAVYGNLQLLGYCISNHSGFKMTGSFFNPGPYAGFLVSVWSVALGMYLFKIKIISQLQSQTKNDSFLFNEFIKKAFEYIPLLGLISIAIVLPATQSRAAWIAAIASSVILMELRYRFLSNLFRKATIKFQKTAIVLFSVGILSTGLFSIYHYKKSSSDGRIFIWKVTTEMIADTPVFGVGFDRFKTHYMNYQANYFEKNRETRETMVADNTYYAFNEFLQFIVENGLIGFMFLMVTAFILFKVKAKEDYKYLSLVAKTGLFGIAVFACFSYPMQILPIKLVLVFLVSTLSNIDGDTYQLKYNQSKERSWAFKTVILVLGAICIYQTNLYASNLNKGFIVWENALNSHQYGDYNEAISAYKSVYTVFNRDGDFLMNYGKTLAIVGEYHKAIEVLKQAKCFLNTSVIETSLGDSYKAIKQYNKAEAAYQNAINMIPSHFYPNYLLAKFYDDSGQEQKAVVLAQKILSKKIKIPSTAIDEIHEEMREILVKNKKPLGFKN</sequence>
<dbReference type="SUPFAM" id="SSF48452">
    <property type="entry name" value="TPR-like"/>
    <property type="match status" value="1"/>
</dbReference>
<comment type="subcellular location">
    <subcellularLocation>
        <location evidence="1">Membrane</location>
        <topology evidence="1">Multi-pass membrane protein</topology>
    </subcellularLocation>
</comment>
<dbReference type="Pfam" id="PF04932">
    <property type="entry name" value="Wzy_C"/>
    <property type="match status" value="1"/>
</dbReference>
<dbReference type="InterPro" id="IPR051533">
    <property type="entry name" value="WaaL-like"/>
</dbReference>
<gene>
    <name evidence="8" type="ORF">EM308_14495</name>
</gene>
<feature type="repeat" description="TPR" evidence="5">
    <location>
        <begin position="474"/>
        <end position="507"/>
    </location>
</feature>
<evidence type="ECO:0000313" key="8">
    <source>
        <dbReference type="EMBL" id="AOW10604.1"/>
    </source>
</evidence>
<dbReference type="EMBL" id="CP017479">
    <property type="protein sequence ID" value="AOW10604.1"/>
    <property type="molecule type" value="Genomic_DNA"/>
</dbReference>
<dbReference type="InterPro" id="IPR011990">
    <property type="entry name" value="TPR-like_helical_dom_sf"/>
</dbReference>
<dbReference type="PROSITE" id="PS50005">
    <property type="entry name" value="TPR"/>
    <property type="match status" value="1"/>
</dbReference>
<dbReference type="Proteomes" id="UP000175968">
    <property type="component" value="Chromosome"/>
</dbReference>
<dbReference type="KEGG" id="fgl:EM308_14495"/>
<evidence type="ECO:0000313" key="9">
    <source>
        <dbReference type="Proteomes" id="UP000175968"/>
    </source>
</evidence>
<evidence type="ECO:0000256" key="5">
    <source>
        <dbReference type="PROSITE-ProRule" id="PRU00339"/>
    </source>
</evidence>
<dbReference type="Gene3D" id="1.25.40.10">
    <property type="entry name" value="Tetratricopeptide repeat domain"/>
    <property type="match status" value="2"/>
</dbReference>
<feature type="transmembrane region" description="Helical" evidence="6">
    <location>
        <begin position="332"/>
        <end position="360"/>
    </location>
</feature>
<protein>
    <recommendedName>
        <fullName evidence="7">O-antigen ligase-related domain-containing protein</fullName>
    </recommendedName>
</protein>
<organism evidence="8 9">
    <name type="scientific">Flavobacterium gilvum</name>
    <dbReference type="NCBI Taxonomy" id="1492737"/>
    <lineage>
        <taxon>Bacteria</taxon>
        <taxon>Pseudomonadati</taxon>
        <taxon>Bacteroidota</taxon>
        <taxon>Flavobacteriia</taxon>
        <taxon>Flavobacteriales</taxon>
        <taxon>Flavobacteriaceae</taxon>
        <taxon>Flavobacterium</taxon>
    </lineage>
</organism>
<dbReference type="InterPro" id="IPR007016">
    <property type="entry name" value="O-antigen_ligase-rel_domated"/>
</dbReference>
<evidence type="ECO:0000256" key="2">
    <source>
        <dbReference type="ARBA" id="ARBA00022692"/>
    </source>
</evidence>
<dbReference type="PANTHER" id="PTHR37422:SF13">
    <property type="entry name" value="LIPOPOLYSACCHARIDE BIOSYNTHESIS PROTEIN PA4999-RELATED"/>
    <property type="match status" value="1"/>
</dbReference>
<feature type="transmembrane region" description="Helical" evidence="6">
    <location>
        <begin position="59"/>
        <end position="83"/>
    </location>
</feature>
<evidence type="ECO:0000256" key="3">
    <source>
        <dbReference type="ARBA" id="ARBA00022989"/>
    </source>
</evidence>
<feature type="transmembrane region" description="Helical" evidence="6">
    <location>
        <begin position="170"/>
        <end position="188"/>
    </location>
</feature>
<keyword evidence="4 6" id="KW-0472">Membrane</keyword>
<dbReference type="PANTHER" id="PTHR37422">
    <property type="entry name" value="TEICHURONIC ACID BIOSYNTHESIS PROTEIN TUAE"/>
    <property type="match status" value="1"/>
</dbReference>
<dbReference type="GO" id="GO:0016020">
    <property type="term" value="C:membrane"/>
    <property type="evidence" value="ECO:0007669"/>
    <property type="project" value="UniProtKB-SubCell"/>
</dbReference>
<evidence type="ECO:0000259" key="7">
    <source>
        <dbReference type="Pfam" id="PF04932"/>
    </source>
</evidence>
<dbReference type="Pfam" id="PF13181">
    <property type="entry name" value="TPR_8"/>
    <property type="match status" value="1"/>
</dbReference>
<keyword evidence="3 6" id="KW-1133">Transmembrane helix</keyword>
<feature type="transmembrane region" description="Helical" evidence="6">
    <location>
        <begin position="103"/>
        <end position="125"/>
    </location>
</feature>
<feature type="transmembrane region" description="Helical" evidence="6">
    <location>
        <begin position="200"/>
        <end position="221"/>
    </location>
</feature>
<proteinExistence type="predicted"/>
<name>A0AAC9N782_9FLAO</name>
<reference evidence="8 9" key="1">
    <citation type="submission" date="2016-10" db="EMBL/GenBank/DDBJ databases">
        <title>Flavobacterium gilvum sp. nov., isolated from stream water.</title>
        <authorList>
            <person name="Shin S.-K."/>
            <person name="Cho Y.-J."/>
            <person name="Yi H."/>
        </authorList>
    </citation>
    <scope>NUCLEOTIDE SEQUENCE [LARGE SCALE GENOMIC DNA]</scope>
    <source>
        <strain evidence="8 9">EM1308</strain>
    </source>
</reference>
<keyword evidence="9" id="KW-1185">Reference proteome</keyword>
<feature type="transmembrane region" description="Helical" evidence="6">
    <location>
        <begin position="9"/>
        <end position="27"/>
    </location>
</feature>
<dbReference type="AlphaFoldDB" id="A0AAC9N782"/>
<keyword evidence="5" id="KW-0802">TPR repeat</keyword>
<keyword evidence="2 6" id="KW-0812">Transmembrane</keyword>
<feature type="transmembrane region" description="Helical" evidence="6">
    <location>
        <begin position="146"/>
        <end position="164"/>
    </location>
</feature>
<evidence type="ECO:0000256" key="1">
    <source>
        <dbReference type="ARBA" id="ARBA00004141"/>
    </source>
</evidence>
<evidence type="ECO:0000256" key="4">
    <source>
        <dbReference type="ARBA" id="ARBA00023136"/>
    </source>
</evidence>
<evidence type="ECO:0000256" key="6">
    <source>
        <dbReference type="SAM" id="Phobius"/>
    </source>
</evidence>
<accession>A0AAC9N782</accession>